<dbReference type="AlphaFoldDB" id="F9UBL2"/>
<keyword evidence="7" id="KW-1185">Reference proteome</keyword>
<evidence type="ECO:0000259" key="5">
    <source>
        <dbReference type="PROSITE" id="PS50984"/>
    </source>
</evidence>
<feature type="active site" description="Nucleophile" evidence="4">
    <location>
        <position position="85"/>
    </location>
</feature>
<dbReference type="InterPro" id="IPR001656">
    <property type="entry name" value="PsdUridine_synth_TruD"/>
</dbReference>
<dbReference type="GO" id="GO:0003723">
    <property type="term" value="F:RNA binding"/>
    <property type="evidence" value="ECO:0007669"/>
    <property type="project" value="InterPro"/>
</dbReference>
<dbReference type="SUPFAM" id="SSF55120">
    <property type="entry name" value="Pseudouridine synthase"/>
    <property type="match status" value="1"/>
</dbReference>
<proteinExistence type="inferred from homology"/>
<dbReference type="NCBIfam" id="NF002153">
    <property type="entry name" value="PRK00984.1-2"/>
    <property type="match status" value="1"/>
</dbReference>
<dbReference type="HAMAP" id="MF_01082">
    <property type="entry name" value="TruD"/>
    <property type="match status" value="1"/>
</dbReference>
<organism evidence="6 7">
    <name type="scientific">Thiocapsa marina 5811</name>
    <dbReference type="NCBI Taxonomy" id="768671"/>
    <lineage>
        <taxon>Bacteria</taxon>
        <taxon>Pseudomonadati</taxon>
        <taxon>Pseudomonadota</taxon>
        <taxon>Gammaproteobacteria</taxon>
        <taxon>Chromatiales</taxon>
        <taxon>Chromatiaceae</taxon>
        <taxon>Thiocapsa</taxon>
    </lineage>
</organism>
<dbReference type="RefSeq" id="WP_007193189.1">
    <property type="nucleotide sequence ID" value="NZ_AFWV01000007.1"/>
</dbReference>
<protein>
    <recommendedName>
        <fullName evidence="4">tRNA pseudouridine synthase D</fullName>
        <ecNumber evidence="4">5.4.99.27</ecNumber>
    </recommendedName>
    <alternativeName>
        <fullName evidence="4">tRNA pseudouridine(13) synthase</fullName>
    </alternativeName>
    <alternativeName>
        <fullName evidence="4">tRNA pseudouridylate synthase D</fullName>
    </alternativeName>
    <alternativeName>
        <fullName evidence="4">tRNA-uridine isomerase D</fullName>
    </alternativeName>
</protein>
<dbReference type="GO" id="GO:0005829">
    <property type="term" value="C:cytosol"/>
    <property type="evidence" value="ECO:0007669"/>
    <property type="project" value="TreeGrafter"/>
</dbReference>
<evidence type="ECO:0000256" key="3">
    <source>
        <dbReference type="ARBA" id="ARBA00023235"/>
    </source>
</evidence>
<accession>F9UBL2</accession>
<dbReference type="PATRIC" id="fig|768671.3.peg.2450"/>
<comment type="similarity">
    <text evidence="1 4">Belongs to the pseudouridine synthase TruD family.</text>
</comment>
<keyword evidence="2 4" id="KW-0819">tRNA processing</keyword>
<feature type="domain" description="TRUD" evidence="5">
    <location>
        <begin position="162"/>
        <end position="309"/>
    </location>
</feature>
<sequence>MSLPTWTQVQALPRAYGAPLGHGRLRARPEDFLVEEQLGFDPDGEGDHLLLRVRKTGANTEWAARRLARIAGVPVSTVGYAGLKDRHAVTLQWFSIPRPREGMPDWSILLEEHIEVLDAHPHRRKLKRGALVGNHFGILVRDLEPETVPGLDERLARIRAHGIPNYFGEQRFGHDHSNLARAHALFAGTAGRVPRHQSGLWLSAARSQIFNEVLAERVERGDWDSPLEGDCLQLAGSNSYFLAETLDASTRARCEGMDVHPTGPLWGKGELPARGSVRQLEDGVGMRFPTWCEGLAAFGLAQERRSLRLPVADLAAQRVDGGLRLTFSLPAGAYATTLLRELVDVTETAAIAATPRSP</sequence>
<evidence type="ECO:0000256" key="1">
    <source>
        <dbReference type="ARBA" id="ARBA00007953"/>
    </source>
</evidence>
<dbReference type="PANTHER" id="PTHR47811">
    <property type="entry name" value="TRNA PSEUDOURIDINE SYNTHASE D"/>
    <property type="match status" value="1"/>
</dbReference>
<dbReference type="Pfam" id="PF01142">
    <property type="entry name" value="TruD"/>
    <property type="match status" value="2"/>
</dbReference>
<name>F9UBL2_9GAMM</name>
<dbReference type="Gene3D" id="3.30.2340.10">
    <property type="entry name" value="TruD, insertion domain"/>
    <property type="match status" value="1"/>
</dbReference>
<dbReference type="Proteomes" id="UP000005459">
    <property type="component" value="Unassembled WGS sequence"/>
</dbReference>
<dbReference type="GO" id="GO:0031119">
    <property type="term" value="P:tRNA pseudouridine synthesis"/>
    <property type="evidence" value="ECO:0007669"/>
    <property type="project" value="UniProtKB-UniRule"/>
</dbReference>
<keyword evidence="3 4" id="KW-0413">Isomerase</keyword>
<dbReference type="PANTHER" id="PTHR47811:SF1">
    <property type="entry name" value="TRNA PSEUDOURIDINE SYNTHASE D"/>
    <property type="match status" value="1"/>
</dbReference>
<gene>
    <name evidence="4" type="primary">truD</name>
    <name evidence="6" type="ORF">ThimaDRAFT_2314</name>
</gene>
<dbReference type="Gene3D" id="3.30.2350.20">
    <property type="entry name" value="TruD, catalytic domain"/>
    <property type="match status" value="1"/>
</dbReference>
<comment type="function">
    <text evidence="4">Responsible for synthesis of pseudouridine from uracil-13 in transfer RNAs.</text>
</comment>
<evidence type="ECO:0000256" key="4">
    <source>
        <dbReference type="HAMAP-Rule" id="MF_01082"/>
    </source>
</evidence>
<dbReference type="STRING" id="768671.ThimaDRAFT_2314"/>
<dbReference type="PROSITE" id="PS50984">
    <property type="entry name" value="TRUD"/>
    <property type="match status" value="1"/>
</dbReference>
<dbReference type="InterPro" id="IPR043165">
    <property type="entry name" value="TruD_insert_sf"/>
</dbReference>
<evidence type="ECO:0000256" key="2">
    <source>
        <dbReference type="ARBA" id="ARBA00022694"/>
    </source>
</evidence>
<dbReference type="eggNOG" id="COG0585">
    <property type="taxonomic scope" value="Bacteria"/>
</dbReference>
<dbReference type="InterPro" id="IPR020103">
    <property type="entry name" value="PsdUridine_synth_cat_dom_sf"/>
</dbReference>
<dbReference type="EMBL" id="AFWV01000007">
    <property type="protein sequence ID" value="EGV18330.1"/>
    <property type="molecule type" value="Genomic_DNA"/>
</dbReference>
<evidence type="ECO:0000313" key="7">
    <source>
        <dbReference type="Proteomes" id="UP000005459"/>
    </source>
</evidence>
<dbReference type="CDD" id="cd02575">
    <property type="entry name" value="PseudoU_synth_EcTruD"/>
    <property type="match status" value="1"/>
</dbReference>
<dbReference type="GO" id="GO:0160150">
    <property type="term" value="F:tRNA pseudouridine(13) synthase activity"/>
    <property type="evidence" value="ECO:0007669"/>
    <property type="project" value="UniProtKB-EC"/>
</dbReference>
<dbReference type="InterPro" id="IPR011760">
    <property type="entry name" value="PsdUridine_synth_TruD_insert"/>
</dbReference>
<dbReference type="PROSITE" id="PS01268">
    <property type="entry name" value="UPF0024"/>
    <property type="match status" value="1"/>
</dbReference>
<dbReference type="InterPro" id="IPR050170">
    <property type="entry name" value="TruD_pseudoU_synthase"/>
</dbReference>
<evidence type="ECO:0000313" key="6">
    <source>
        <dbReference type="EMBL" id="EGV18330.1"/>
    </source>
</evidence>
<dbReference type="EC" id="5.4.99.27" evidence="4"/>
<comment type="catalytic activity">
    <reaction evidence="4">
        <text>uridine(13) in tRNA = pseudouridine(13) in tRNA</text>
        <dbReference type="Rhea" id="RHEA:42540"/>
        <dbReference type="Rhea" id="RHEA-COMP:10105"/>
        <dbReference type="Rhea" id="RHEA-COMP:10106"/>
        <dbReference type="ChEBI" id="CHEBI:65314"/>
        <dbReference type="ChEBI" id="CHEBI:65315"/>
        <dbReference type="EC" id="5.4.99.27"/>
    </reaction>
</comment>
<reference evidence="6 7" key="1">
    <citation type="submission" date="2011-06" db="EMBL/GenBank/DDBJ databases">
        <title>The draft genome of Thiocapsa marina 5811.</title>
        <authorList>
            <consortium name="US DOE Joint Genome Institute (JGI-PGF)"/>
            <person name="Lucas S."/>
            <person name="Han J."/>
            <person name="Cheng J.-F."/>
            <person name="Goodwin L."/>
            <person name="Pitluck S."/>
            <person name="Peters L."/>
            <person name="Land M.L."/>
            <person name="Hauser L."/>
            <person name="Vogl K."/>
            <person name="Liu Z."/>
            <person name="Imhoff J."/>
            <person name="Thiel V."/>
            <person name="Frigaard N.-U."/>
            <person name="Bryant D."/>
            <person name="Woyke T.J."/>
        </authorList>
    </citation>
    <scope>NUCLEOTIDE SEQUENCE [LARGE SCALE GENOMIC DNA]</scope>
    <source>
        <strain evidence="6 7">5811</strain>
    </source>
</reference>
<dbReference type="InterPro" id="IPR042214">
    <property type="entry name" value="TruD_catalytic"/>
</dbReference>
<dbReference type="InterPro" id="IPR020119">
    <property type="entry name" value="PsdUridine_synth_TruD_CS"/>
</dbReference>